<reference evidence="2 3" key="1">
    <citation type="submission" date="2024-05" db="EMBL/GenBank/DDBJ databases">
        <title>Culex pipiens pipiens assembly and annotation.</title>
        <authorList>
            <person name="Alout H."/>
            <person name="Durand T."/>
        </authorList>
    </citation>
    <scope>NUCLEOTIDE SEQUENCE [LARGE SCALE GENOMIC DNA]</scope>
    <source>
        <strain evidence="2">HA-2024</strain>
        <tissue evidence="2">Whole body</tissue>
    </source>
</reference>
<evidence type="ECO:0000256" key="1">
    <source>
        <dbReference type="SAM" id="SignalP"/>
    </source>
</evidence>
<accession>A0ABD1CIT7</accession>
<dbReference type="AlphaFoldDB" id="A0ABD1CIT7"/>
<organism evidence="2 3">
    <name type="scientific">Culex pipiens pipiens</name>
    <name type="common">Northern house mosquito</name>
    <dbReference type="NCBI Taxonomy" id="38569"/>
    <lineage>
        <taxon>Eukaryota</taxon>
        <taxon>Metazoa</taxon>
        <taxon>Ecdysozoa</taxon>
        <taxon>Arthropoda</taxon>
        <taxon>Hexapoda</taxon>
        <taxon>Insecta</taxon>
        <taxon>Pterygota</taxon>
        <taxon>Neoptera</taxon>
        <taxon>Endopterygota</taxon>
        <taxon>Diptera</taxon>
        <taxon>Nematocera</taxon>
        <taxon>Culicoidea</taxon>
        <taxon>Culicidae</taxon>
        <taxon>Culicinae</taxon>
        <taxon>Culicini</taxon>
        <taxon>Culex</taxon>
        <taxon>Culex</taxon>
    </lineage>
</organism>
<gene>
    <name evidence="2" type="ORF">pipiens_017005</name>
</gene>
<name>A0ABD1CIT7_CULPP</name>
<dbReference type="Proteomes" id="UP001562425">
    <property type="component" value="Unassembled WGS sequence"/>
</dbReference>
<dbReference type="PROSITE" id="PS51257">
    <property type="entry name" value="PROKAR_LIPOPROTEIN"/>
    <property type="match status" value="1"/>
</dbReference>
<dbReference type="EMBL" id="JBEHCU010011823">
    <property type="protein sequence ID" value="KAL1376246.1"/>
    <property type="molecule type" value="Genomic_DNA"/>
</dbReference>
<feature type="chain" id="PRO_5044793258" evidence="1">
    <location>
        <begin position="20"/>
        <end position="190"/>
    </location>
</feature>
<protein>
    <submittedName>
        <fullName evidence="2">Uncharacterized protein</fullName>
    </submittedName>
</protein>
<proteinExistence type="predicted"/>
<feature type="signal peptide" evidence="1">
    <location>
        <begin position="1"/>
        <end position="19"/>
    </location>
</feature>
<comment type="caution">
    <text evidence="2">The sequence shown here is derived from an EMBL/GenBank/DDBJ whole genome shotgun (WGS) entry which is preliminary data.</text>
</comment>
<sequence length="190" mass="21357">MRFLEVLTFSIVVIALVSCNECDHESCDQRKKFCARSESKYCECDGSLQKHVRSCPGGEVFNVRFGTCGVGAAQKQPCMLVIRFESCRFWSTAKRPLRRSLAACAAVRRVCIASIYLVLIKELFERLNVDTTDSQTTKHMSQLLQLGMLDPKLIIPHLSTLSDELRNLESYVVSNCVLQIMGKAIVTELT</sequence>
<keyword evidence="1" id="KW-0732">Signal</keyword>
<keyword evidence="3" id="KW-1185">Reference proteome</keyword>
<evidence type="ECO:0000313" key="2">
    <source>
        <dbReference type="EMBL" id="KAL1376246.1"/>
    </source>
</evidence>
<evidence type="ECO:0000313" key="3">
    <source>
        <dbReference type="Proteomes" id="UP001562425"/>
    </source>
</evidence>